<reference evidence="2 3" key="1">
    <citation type="submission" date="2019-02" db="EMBL/GenBank/DDBJ databases">
        <title>Deep-cultivation of Planctomycetes and their phenomic and genomic characterization uncovers novel biology.</title>
        <authorList>
            <person name="Wiegand S."/>
            <person name="Jogler M."/>
            <person name="Boedeker C."/>
            <person name="Pinto D."/>
            <person name="Vollmers J."/>
            <person name="Rivas-Marin E."/>
            <person name="Kohn T."/>
            <person name="Peeters S.H."/>
            <person name="Heuer A."/>
            <person name="Rast P."/>
            <person name="Oberbeckmann S."/>
            <person name="Bunk B."/>
            <person name="Jeske O."/>
            <person name="Meyerdierks A."/>
            <person name="Storesund J.E."/>
            <person name="Kallscheuer N."/>
            <person name="Luecker S."/>
            <person name="Lage O.M."/>
            <person name="Pohl T."/>
            <person name="Merkel B.J."/>
            <person name="Hornburger P."/>
            <person name="Mueller R.-W."/>
            <person name="Bruemmer F."/>
            <person name="Labrenz M."/>
            <person name="Spormann A.M."/>
            <person name="Op den Camp H."/>
            <person name="Overmann J."/>
            <person name="Amann R."/>
            <person name="Jetten M.S.M."/>
            <person name="Mascher T."/>
            <person name="Medema M.H."/>
            <person name="Devos D.P."/>
            <person name="Kaster A.-K."/>
            <person name="Ovreas L."/>
            <person name="Rohde M."/>
            <person name="Galperin M.Y."/>
            <person name="Jogler C."/>
        </authorList>
    </citation>
    <scope>NUCLEOTIDE SEQUENCE [LARGE SCALE GENOMIC DNA]</scope>
    <source>
        <strain evidence="2 3">Pla133</strain>
    </source>
</reference>
<accession>A0A518BFR2</accession>
<feature type="transmembrane region" description="Helical" evidence="1">
    <location>
        <begin position="12"/>
        <end position="30"/>
    </location>
</feature>
<keyword evidence="3" id="KW-1185">Reference proteome</keyword>
<keyword evidence="1" id="KW-0812">Transmembrane</keyword>
<sequence length="187" mass="19410">MYPDQIVTRQFALPAAVVLGLVIGTGWGVLDEVNGSEPNTLPRAAIVAPPMDAAVESLAVALAPPRDPQVAGESDQRGIAPGAAAASRIRDILRAARERLEASGQGVVLDDGQFHGAAIGIAGPPLLTGHGVLVLGSEFGQWEYTSTESEYAASGTMVGGRRAFEWALTNPNGTRVHHDHGRADGSE</sequence>
<protein>
    <submittedName>
        <fullName evidence="2">Uncharacterized protein</fullName>
    </submittedName>
</protein>
<evidence type="ECO:0000313" key="2">
    <source>
        <dbReference type="EMBL" id="QDU65808.1"/>
    </source>
</evidence>
<evidence type="ECO:0000313" key="3">
    <source>
        <dbReference type="Proteomes" id="UP000316921"/>
    </source>
</evidence>
<gene>
    <name evidence="2" type="ORF">Pla133_08740</name>
</gene>
<evidence type="ECO:0000256" key="1">
    <source>
        <dbReference type="SAM" id="Phobius"/>
    </source>
</evidence>
<organism evidence="2 3">
    <name type="scientific">Engelhardtia mirabilis</name>
    <dbReference type="NCBI Taxonomy" id="2528011"/>
    <lineage>
        <taxon>Bacteria</taxon>
        <taxon>Pseudomonadati</taxon>
        <taxon>Planctomycetota</taxon>
        <taxon>Planctomycetia</taxon>
        <taxon>Planctomycetia incertae sedis</taxon>
        <taxon>Engelhardtia</taxon>
    </lineage>
</organism>
<keyword evidence="1" id="KW-0472">Membrane</keyword>
<keyword evidence="1" id="KW-1133">Transmembrane helix</keyword>
<proteinExistence type="predicted"/>
<dbReference type="EMBL" id="CP036287">
    <property type="protein sequence ID" value="QDU65808.1"/>
    <property type="molecule type" value="Genomic_DNA"/>
</dbReference>
<name>A0A518BFR2_9BACT</name>
<dbReference type="Proteomes" id="UP000316921">
    <property type="component" value="Chromosome"/>
</dbReference>
<dbReference type="KEGG" id="pbap:Pla133_08740"/>
<dbReference type="AlphaFoldDB" id="A0A518BFR2"/>